<evidence type="ECO:0000259" key="1">
    <source>
        <dbReference type="Pfam" id="PF01872"/>
    </source>
</evidence>
<feature type="domain" description="Bacterial bifunctional deaminase-reductase C-terminal" evidence="1">
    <location>
        <begin position="3"/>
        <end position="185"/>
    </location>
</feature>
<reference evidence="2 3" key="1">
    <citation type="submission" date="2016-11" db="EMBL/GenBank/DDBJ databases">
        <title>Complete genome sequence of the aerobically denitrifying bacterium Chelatococcus daeguensis TAD1.</title>
        <authorList>
            <person name="Yang Y."/>
            <person name="Huang S."/>
            <person name="Lin E."/>
        </authorList>
    </citation>
    <scope>NUCLEOTIDE SEQUENCE [LARGE SCALE GENOMIC DNA]</scope>
    <source>
        <strain evidence="2 3">TAD1</strain>
    </source>
</reference>
<dbReference type="Proteomes" id="UP000182703">
    <property type="component" value="Chromosome"/>
</dbReference>
<name>A0AAC9JU64_9HYPH</name>
<dbReference type="GO" id="GO:0009231">
    <property type="term" value="P:riboflavin biosynthetic process"/>
    <property type="evidence" value="ECO:0007669"/>
    <property type="project" value="InterPro"/>
</dbReference>
<sequence>MRRIIATAYVSLDGVMQAPGGPEEDTTGGFALGGWLVPYWDDMMNKRIIDSIAEPFDLLLGRRTYEIFAAYWPHAGDNPIANRFNAATKYVATRSLDHLDWAGSIRIGGDVAAEIPRLKSGDGPDIQTWGSSDLLQTLTTAGLIDEYRVWIFPLILGRGKRLFEDRLPARALALADTTTSSTGVVINTYRPAGEVKPGSFVADAPSDAELARRRKLADEARAS</sequence>
<keyword evidence="3" id="KW-1185">Reference proteome</keyword>
<dbReference type="Gene3D" id="3.40.430.10">
    <property type="entry name" value="Dihydrofolate Reductase, subunit A"/>
    <property type="match status" value="1"/>
</dbReference>
<dbReference type="InterPro" id="IPR024072">
    <property type="entry name" value="DHFR-like_dom_sf"/>
</dbReference>
<proteinExistence type="predicted"/>
<dbReference type="AlphaFoldDB" id="A0AAC9JU64"/>
<dbReference type="InterPro" id="IPR050765">
    <property type="entry name" value="Riboflavin_Biosynth_HTPR"/>
</dbReference>
<dbReference type="InterPro" id="IPR002734">
    <property type="entry name" value="RibDG_C"/>
</dbReference>
<gene>
    <name evidence="2" type="ORF">BOQ54_16245</name>
</gene>
<dbReference type="GO" id="GO:0008703">
    <property type="term" value="F:5-amino-6-(5-phosphoribosylamino)uracil reductase activity"/>
    <property type="evidence" value="ECO:0007669"/>
    <property type="project" value="InterPro"/>
</dbReference>
<evidence type="ECO:0000313" key="2">
    <source>
        <dbReference type="EMBL" id="APF38680.1"/>
    </source>
</evidence>
<dbReference type="PANTHER" id="PTHR38011">
    <property type="entry name" value="DIHYDROFOLATE REDUCTASE FAMILY PROTEIN (AFU_ORTHOLOGUE AFUA_8G06820)"/>
    <property type="match status" value="1"/>
</dbReference>
<protein>
    <submittedName>
        <fullName evidence="2">Riboflavin biosynthesis protein RibD</fullName>
    </submittedName>
</protein>
<dbReference type="PANTHER" id="PTHR38011:SF2">
    <property type="entry name" value="BIFUNCTIONAL DEAMINASE-REDUCTASE DOMAIN PROTEIN"/>
    <property type="match status" value="1"/>
</dbReference>
<dbReference type="SUPFAM" id="SSF53597">
    <property type="entry name" value="Dihydrofolate reductase-like"/>
    <property type="match status" value="1"/>
</dbReference>
<dbReference type="KEGG" id="cdq:BOQ54_16245"/>
<dbReference type="EMBL" id="CP018095">
    <property type="protein sequence ID" value="APF38680.1"/>
    <property type="molecule type" value="Genomic_DNA"/>
</dbReference>
<organism evidence="2 3">
    <name type="scientific">Chelatococcus daeguensis</name>
    <dbReference type="NCBI Taxonomy" id="444444"/>
    <lineage>
        <taxon>Bacteria</taxon>
        <taxon>Pseudomonadati</taxon>
        <taxon>Pseudomonadota</taxon>
        <taxon>Alphaproteobacteria</taxon>
        <taxon>Hyphomicrobiales</taxon>
        <taxon>Chelatococcaceae</taxon>
        <taxon>Chelatococcus</taxon>
    </lineage>
</organism>
<accession>A0AAC9JU64</accession>
<dbReference type="Pfam" id="PF01872">
    <property type="entry name" value="RibD_C"/>
    <property type="match status" value="1"/>
</dbReference>
<evidence type="ECO:0000313" key="3">
    <source>
        <dbReference type="Proteomes" id="UP000182703"/>
    </source>
</evidence>
<dbReference type="RefSeq" id="WP_071924298.1">
    <property type="nucleotide sequence ID" value="NZ_CP018095.1"/>
</dbReference>